<dbReference type="PANTHER" id="PTHR47053">
    <property type="entry name" value="MUREIN DD-ENDOPEPTIDASE MEPH-RELATED"/>
    <property type="match status" value="1"/>
</dbReference>
<evidence type="ECO:0000313" key="8">
    <source>
        <dbReference type="Proteomes" id="UP001208935"/>
    </source>
</evidence>
<comment type="similarity">
    <text evidence="1">Belongs to the peptidase C40 family.</text>
</comment>
<organism evidence="7 8">
    <name type="scientific">Verminephrobacter aporrectodeae subsp. tuberculatae</name>
    <dbReference type="NCBI Taxonomy" id="1110392"/>
    <lineage>
        <taxon>Bacteria</taxon>
        <taxon>Pseudomonadati</taxon>
        <taxon>Pseudomonadota</taxon>
        <taxon>Betaproteobacteria</taxon>
        <taxon>Burkholderiales</taxon>
        <taxon>Comamonadaceae</taxon>
        <taxon>Verminephrobacter</taxon>
    </lineage>
</organism>
<evidence type="ECO:0000256" key="4">
    <source>
        <dbReference type="ARBA" id="ARBA00022807"/>
    </source>
</evidence>
<dbReference type="Pfam" id="PF00877">
    <property type="entry name" value="NLPC_P60"/>
    <property type="match status" value="1"/>
</dbReference>
<comment type="caution">
    <text evidence="7">The sequence shown here is derived from an EMBL/GenBank/DDBJ whole genome shotgun (WGS) entry which is preliminary data.</text>
</comment>
<evidence type="ECO:0000313" key="7">
    <source>
        <dbReference type="EMBL" id="MCW5320043.1"/>
    </source>
</evidence>
<accession>A0ABT3KNZ6</accession>
<gene>
    <name evidence="7" type="ORF">D5039_02275</name>
</gene>
<keyword evidence="2" id="KW-0645">Protease</keyword>
<sequence length="198" mass="21795">MSRWFCALLLACASAAQAAPDAENSEIMDRWLAEQGLLLTRIEDMGYEVVDKVTDRAQTVADQAADLVNSTMGFLGVPYKFGGSSAATGFDCSGFVRAVYEQTVGLLLPRRAEQQAAATRSIDRKELRPGDLVFFNTMRRNFSHVGIYVGDDKFIHAPHSGSRVRLDDLGRAYWTRRFNGARRVTPLEDAGGTQSAPQ</sequence>
<keyword evidence="3" id="KW-0378">Hydrolase</keyword>
<feature type="domain" description="NlpC/P60" evidence="6">
    <location>
        <begin position="61"/>
        <end position="185"/>
    </location>
</feature>
<feature type="chain" id="PRO_5046429087" evidence="5">
    <location>
        <begin position="19"/>
        <end position="198"/>
    </location>
</feature>
<dbReference type="SUPFAM" id="SSF54001">
    <property type="entry name" value="Cysteine proteinases"/>
    <property type="match status" value="1"/>
</dbReference>
<evidence type="ECO:0000256" key="3">
    <source>
        <dbReference type="ARBA" id="ARBA00022801"/>
    </source>
</evidence>
<feature type="signal peptide" evidence="5">
    <location>
        <begin position="1"/>
        <end position="18"/>
    </location>
</feature>
<dbReference type="RefSeq" id="WP_010103078.1">
    <property type="nucleotide sequence ID" value="NZ_QZCV01000003.1"/>
</dbReference>
<name>A0ABT3KNZ6_9BURK</name>
<evidence type="ECO:0000256" key="1">
    <source>
        <dbReference type="ARBA" id="ARBA00007074"/>
    </source>
</evidence>
<keyword evidence="8" id="KW-1185">Reference proteome</keyword>
<dbReference type="Gene3D" id="3.90.1720.10">
    <property type="entry name" value="endopeptidase domain like (from Nostoc punctiforme)"/>
    <property type="match status" value="1"/>
</dbReference>
<proteinExistence type="inferred from homology"/>
<evidence type="ECO:0000256" key="2">
    <source>
        <dbReference type="ARBA" id="ARBA00022670"/>
    </source>
</evidence>
<keyword evidence="4" id="KW-0788">Thiol protease</keyword>
<evidence type="ECO:0000259" key="6">
    <source>
        <dbReference type="PROSITE" id="PS51935"/>
    </source>
</evidence>
<dbReference type="PROSITE" id="PS51935">
    <property type="entry name" value="NLPC_P60"/>
    <property type="match status" value="1"/>
</dbReference>
<evidence type="ECO:0000256" key="5">
    <source>
        <dbReference type="SAM" id="SignalP"/>
    </source>
</evidence>
<keyword evidence="5" id="KW-0732">Signal</keyword>
<dbReference type="InterPro" id="IPR000064">
    <property type="entry name" value="NLP_P60_dom"/>
</dbReference>
<dbReference type="EMBL" id="QZCW01000001">
    <property type="protein sequence ID" value="MCW5320043.1"/>
    <property type="molecule type" value="Genomic_DNA"/>
</dbReference>
<dbReference type="InterPro" id="IPR051202">
    <property type="entry name" value="Peptidase_C40"/>
</dbReference>
<dbReference type="InterPro" id="IPR038765">
    <property type="entry name" value="Papain-like_cys_pep_sf"/>
</dbReference>
<protein>
    <submittedName>
        <fullName evidence="7">Peptidoglycan endopeptidase</fullName>
    </submittedName>
</protein>
<reference evidence="8" key="1">
    <citation type="submission" date="2023-07" db="EMBL/GenBank/DDBJ databases">
        <title>Verminephrobacter genomes.</title>
        <authorList>
            <person name="Lund M.B."/>
        </authorList>
    </citation>
    <scope>NUCLEOTIDE SEQUENCE [LARGE SCALE GENOMIC DNA]</scope>
    <source>
        <strain evidence="8">AtM5-05</strain>
    </source>
</reference>
<dbReference type="Proteomes" id="UP001208935">
    <property type="component" value="Unassembled WGS sequence"/>
</dbReference>
<dbReference type="PANTHER" id="PTHR47053:SF1">
    <property type="entry name" value="MUREIN DD-ENDOPEPTIDASE MEPH-RELATED"/>
    <property type="match status" value="1"/>
</dbReference>